<name>A0A521ENT9_9RHOB</name>
<keyword evidence="2" id="KW-0732">Signal</keyword>
<dbReference type="AlphaFoldDB" id="A0A521ENT9"/>
<evidence type="ECO:0000313" key="4">
    <source>
        <dbReference type="Proteomes" id="UP000319014"/>
    </source>
</evidence>
<feature type="compositionally biased region" description="Polar residues" evidence="1">
    <location>
        <begin position="80"/>
        <end position="103"/>
    </location>
</feature>
<organism evidence="3 4">
    <name type="scientific">Paracoccus laeviglucosivorans</name>
    <dbReference type="NCBI Taxonomy" id="1197861"/>
    <lineage>
        <taxon>Bacteria</taxon>
        <taxon>Pseudomonadati</taxon>
        <taxon>Pseudomonadota</taxon>
        <taxon>Alphaproteobacteria</taxon>
        <taxon>Rhodobacterales</taxon>
        <taxon>Paracoccaceae</taxon>
        <taxon>Paracoccus</taxon>
    </lineage>
</organism>
<sequence>MNRTSLMAAILGIGIISAGVASADCAADLAALEGGNGADGISKDGSLAPLQQADGSSVTDGISKDGTTAPLEDAGGDSGQAMSGQDVQAQQDGQPTAAGQAQAESGPDARAAALKDARTALDAGDEAACMEAVAKAKAS</sequence>
<accession>A0A521ENT9</accession>
<gene>
    <name evidence="3" type="ORF">SAMN06265221_11461</name>
</gene>
<evidence type="ECO:0000256" key="2">
    <source>
        <dbReference type="SAM" id="SignalP"/>
    </source>
</evidence>
<keyword evidence="4" id="KW-1185">Reference proteome</keyword>
<dbReference type="Proteomes" id="UP000319014">
    <property type="component" value="Unassembled WGS sequence"/>
</dbReference>
<dbReference type="EMBL" id="FXTK01000014">
    <property type="protein sequence ID" value="SMO85573.1"/>
    <property type="molecule type" value="Genomic_DNA"/>
</dbReference>
<protein>
    <submittedName>
        <fullName evidence="3">Uncharacterized protein</fullName>
    </submittedName>
</protein>
<feature type="signal peptide" evidence="2">
    <location>
        <begin position="1"/>
        <end position="23"/>
    </location>
</feature>
<feature type="chain" id="PRO_5022019940" evidence="2">
    <location>
        <begin position="24"/>
        <end position="139"/>
    </location>
</feature>
<proteinExistence type="predicted"/>
<evidence type="ECO:0000313" key="3">
    <source>
        <dbReference type="EMBL" id="SMO85573.1"/>
    </source>
</evidence>
<evidence type="ECO:0000256" key="1">
    <source>
        <dbReference type="SAM" id="MobiDB-lite"/>
    </source>
</evidence>
<feature type="region of interest" description="Disordered" evidence="1">
    <location>
        <begin position="34"/>
        <end position="113"/>
    </location>
</feature>
<reference evidence="3 4" key="1">
    <citation type="submission" date="2017-05" db="EMBL/GenBank/DDBJ databases">
        <authorList>
            <person name="Varghese N."/>
            <person name="Submissions S."/>
        </authorList>
    </citation>
    <scope>NUCLEOTIDE SEQUENCE [LARGE SCALE GENOMIC DNA]</scope>
    <source>
        <strain evidence="3 4">DSM 100094</strain>
    </source>
</reference>